<feature type="signal peptide" evidence="3">
    <location>
        <begin position="1"/>
        <end position="20"/>
    </location>
</feature>
<keyword evidence="2" id="KW-0812">Transmembrane</keyword>
<keyword evidence="5" id="KW-1185">Reference proteome</keyword>
<reference evidence="4 5" key="1">
    <citation type="submission" date="2015-12" db="EMBL/GenBank/DDBJ databases">
        <title>The genome of Folsomia candida.</title>
        <authorList>
            <person name="Faddeeva A."/>
            <person name="Derks M.F."/>
            <person name="Anvar Y."/>
            <person name="Smit S."/>
            <person name="Van Straalen N."/>
            <person name="Roelofs D."/>
        </authorList>
    </citation>
    <scope>NUCLEOTIDE SEQUENCE [LARGE SCALE GENOMIC DNA]</scope>
    <source>
        <strain evidence="4 5">VU population</strain>
        <tissue evidence="4">Whole body</tissue>
    </source>
</reference>
<comment type="caution">
    <text evidence="4">The sequence shown here is derived from an EMBL/GenBank/DDBJ whole genome shotgun (WGS) entry which is preliminary data.</text>
</comment>
<sequence length="197" mass="22178">MLRCHYIAGVFILLELSCWGQITSAVATSSVESFSHNNDVDQFTLINRRIRESGTKQDDSGSASTNSTINVKPSTEPPREGVMIIKAKPPDVNYTKKAPIPYEAYDNESDENTPGYPSGQPKFDEKAIQRALIVVAVLAFILLGYLGAKFMLTKKRKVDKRYGRIESEIDLLEEMETAESDEEEELFDVNMTRRSNF</sequence>
<dbReference type="Proteomes" id="UP000198287">
    <property type="component" value="Unassembled WGS sequence"/>
</dbReference>
<evidence type="ECO:0000313" key="4">
    <source>
        <dbReference type="EMBL" id="OXA62152.1"/>
    </source>
</evidence>
<organism evidence="4 5">
    <name type="scientific">Folsomia candida</name>
    <name type="common">Springtail</name>
    <dbReference type="NCBI Taxonomy" id="158441"/>
    <lineage>
        <taxon>Eukaryota</taxon>
        <taxon>Metazoa</taxon>
        <taxon>Ecdysozoa</taxon>
        <taxon>Arthropoda</taxon>
        <taxon>Hexapoda</taxon>
        <taxon>Collembola</taxon>
        <taxon>Entomobryomorpha</taxon>
        <taxon>Isotomoidea</taxon>
        <taxon>Isotomidae</taxon>
        <taxon>Proisotominae</taxon>
        <taxon>Folsomia</taxon>
    </lineage>
</organism>
<feature type="region of interest" description="Disordered" evidence="1">
    <location>
        <begin position="53"/>
        <end position="80"/>
    </location>
</feature>
<gene>
    <name evidence="4" type="ORF">Fcan01_02551</name>
</gene>
<keyword evidence="2" id="KW-0472">Membrane</keyword>
<protein>
    <submittedName>
        <fullName evidence="4">Uncharacterized protein</fullName>
    </submittedName>
</protein>
<dbReference type="AlphaFoldDB" id="A0A226EX35"/>
<evidence type="ECO:0000256" key="1">
    <source>
        <dbReference type="SAM" id="MobiDB-lite"/>
    </source>
</evidence>
<evidence type="ECO:0000256" key="3">
    <source>
        <dbReference type="SAM" id="SignalP"/>
    </source>
</evidence>
<dbReference type="EMBL" id="LNIX01000001">
    <property type="protein sequence ID" value="OXA62152.1"/>
    <property type="molecule type" value="Genomic_DNA"/>
</dbReference>
<feature type="chain" id="PRO_5012985615" evidence="3">
    <location>
        <begin position="21"/>
        <end position="197"/>
    </location>
</feature>
<evidence type="ECO:0000313" key="5">
    <source>
        <dbReference type="Proteomes" id="UP000198287"/>
    </source>
</evidence>
<feature type="transmembrane region" description="Helical" evidence="2">
    <location>
        <begin position="131"/>
        <end position="152"/>
    </location>
</feature>
<evidence type="ECO:0000256" key="2">
    <source>
        <dbReference type="SAM" id="Phobius"/>
    </source>
</evidence>
<keyword evidence="3" id="KW-0732">Signal</keyword>
<accession>A0A226EX35</accession>
<proteinExistence type="predicted"/>
<keyword evidence="2" id="KW-1133">Transmembrane helix</keyword>
<feature type="compositionally biased region" description="Polar residues" evidence="1">
    <location>
        <begin position="60"/>
        <end position="73"/>
    </location>
</feature>
<name>A0A226EX35_FOLCA</name>